<evidence type="ECO:0008006" key="3">
    <source>
        <dbReference type="Google" id="ProtNLM"/>
    </source>
</evidence>
<dbReference type="Proteomes" id="UP000320048">
    <property type="component" value="Unassembled WGS sequence"/>
</dbReference>
<comment type="caution">
    <text evidence="1">The sequence shown here is derived from an EMBL/GenBank/DDBJ whole genome shotgun (WGS) entry which is preliminary data.</text>
</comment>
<evidence type="ECO:0000313" key="1">
    <source>
        <dbReference type="EMBL" id="TMI84970.1"/>
    </source>
</evidence>
<gene>
    <name evidence="1" type="ORF">E6H04_00330</name>
</gene>
<accession>A0A537JNC4</accession>
<evidence type="ECO:0000313" key="2">
    <source>
        <dbReference type="Proteomes" id="UP000320048"/>
    </source>
</evidence>
<reference evidence="1 2" key="1">
    <citation type="journal article" date="2019" name="Nat. Microbiol.">
        <title>Mediterranean grassland soil C-N compound turnover is dependent on rainfall and depth, and is mediated by genomically divergent microorganisms.</title>
        <authorList>
            <person name="Diamond S."/>
            <person name="Andeer P.F."/>
            <person name="Li Z."/>
            <person name="Crits-Christoph A."/>
            <person name="Burstein D."/>
            <person name="Anantharaman K."/>
            <person name="Lane K.R."/>
            <person name="Thomas B.C."/>
            <person name="Pan C."/>
            <person name="Northen T.R."/>
            <person name="Banfield J.F."/>
        </authorList>
    </citation>
    <scope>NUCLEOTIDE SEQUENCE [LARGE SCALE GENOMIC DNA]</scope>
    <source>
        <strain evidence="1">NP_7</strain>
    </source>
</reference>
<dbReference type="EMBL" id="VBAO01000010">
    <property type="protein sequence ID" value="TMI84970.1"/>
    <property type="molecule type" value="Genomic_DNA"/>
</dbReference>
<protein>
    <recommendedName>
        <fullName evidence="3">DOD-type homing endonuclease domain-containing protein</fullName>
    </recommendedName>
</protein>
<name>A0A537JNC4_9BACT</name>
<dbReference type="AlphaFoldDB" id="A0A537JNC4"/>
<sequence>MRGPHRPDPEWQARTHKIRAAARKGRDATEIADAYQIPVALVKRLLAPTEHPRLSDPVDLIRTRHVGAGKAPADVQMYWCGFLTATGQIMGQGTSSTLVVTIGEEPPDSLAALPADLVAGHMRAEFCRSSIVGWQGYLRDQALCKALVPWGIPSDLYGEDPGVLDDLPREFVPSFLRGYVDGDRISRGSPHRRRNGSFTLQGTPAVLAGINAIIKRHWNVSSGVVTQGRRRAELRFSDPAACRTIYQRLDTVVSRLAAEIRGTPV</sequence>
<proteinExistence type="predicted"/>
<organism evidence="1 2">
    <name type="scientific">Candidatus Segetimicrobium genomatis</name>
    <dbReference type="NCBI Taxonomy" id="2569760"/>
    <lineage>
        <taxon>Bacteria</taxon>
        <taxon>Bacillati</taxon>
        <taxon>Candidatus Sysuimicrobiota</taxon>
        <taxon>Candidatus Sysuimicrobiia</taxon>
        <taxon>Candidatus Sysuimicrobiales</taxon>
        <taxon>Candidatus Segetimicrobiaceae</taxon>
        <taxon>Candidatus Segetimicrobium</taxon>
    </lineage>
</organism>